<evidence type="ECO:0000259" key="2">
    <source>
        <dbReference type="PROSITE" id="PS50025"/>
    </source>
</evidence>
<dbReference type="PANTHER" id="PTHR15036:SF85">
    <property type="entry name" value="SP2353, ISOFORM A"/>
    <property type="match status" value="1"/>
</dbReference>
<organism evidence="3 4">
    <name type="scientific">Teladorsagia circumcincta</name>
    <name type="common">Brown stomach worm</name>
    <name type="synonym">Ostertagia circumcincta</name>
    <dbReference type="NCBI Taxonomy" id="45464"/>
    <lineage>
        <taxon>Eukaryota</taxon>
        <taxon>Metazoa</taxon>
        <taxon>Ecdysozoa</taxon>
        <taxon>Nematoda</taxon>
        <taxon>Chromadorea</taxon>
        <taxon>Rhabditida</taxon>
        <taxon>Rhabditina</taxon>
        <taxon>Rhabditomorpha</taxon>
        <taxon>Strongyloidea</taxon>
        <taxon>Trichostrongylidae</taxon>
        <taxon>Teladorsagia</taxon>
    </lineage>
</organism>
<gene>
    <name evidence="3" type="ORF">TELCIR_19131</name>
</gene>
<dbReference type="InterPro" id="IPR013320">
    <property type="entry name" value="ConA-like_dom_sf"/>
</dbReference>
<dbReference type="PANTHER" id="PTHR15036">
    <property type="entry name" value="PIKACHURIN-LIKE PROTEIN"/>
    <property type="match status" value="1"/>
</dbReference>
<dbReference type="Gene3D" id="2.60.120.200">
    <property type="match status" value="1"/>
</dbReference>
<feature type="non-terminal residue" evidence="3">
    <location>
        <position position="1"/>
    </location>
</feature>
<dbReference type="PROSITE" id="PS50025">
    <property type="entry name" value="LAM_G_DOMAIN"/>
    <property type="match status" value="1"/>
</dbReference>
<comment type="caution">
    <text evidence="1">Lacks conserved residue(s) required for the propagation of feature annotation.</text>
</comment>
<accession>A0A2G9TN94</accession>
<dbReference type="Proteomes" id="UP000230423">
    <property type="component" value="Unassembled WGS sequence"/>
</dbReference>
<dbReference type="GO" id="GO:0016020">
    <property type="term" value="C:membrane"/>
    <property type="evidence" value="ECO:0007669"/>
    <property type="project" value="UniProtKB-SubCell"/>
</dbReference>
<dbReference type="InterPro" id="IPR001791">
    <property type="entry name" value="Laminin_G"/>
</dbReference>
<dbReference type="OrthoDB" id="10055367at2759"/>
<reference evidence="3 4" key="1">
    <citation type="submission" date="2015-09" db="EMBL/GenBank/DDBJ databases">
        <title>Draft genome of the parasitic nematode Teladorsagia circumcincta isolate WARC Sus (inbred).</title>
        <authorList>
            <person name="Mitreva M."/>
        </authorList>
    </citation>
    <scope>NUCLEOTIDE SEQUENCE [LARGE SCALE GENOMIC DNA]</scope>
    <source>
        <strain evidence="3 4">S</strain>
    </source>
</reference>
<sequence length="119" mass="12785">YELGGGAAHMISESRVDDDKEHHIRLERRGRRGILKVDNEVEQSGLSSGILAMLNADGNIFIGGVHDVYRDTGGLHSKNFVGCVADVALNGEIIDLMGTAIDGKNATTRLDTVIANKLQ</sequence>
<feature type="domain" description="Laminin G" evidence="2">
    <location>
        <begin position="1"/>
        <end position="112"/>
    </location>
</feature>
<dbReference type="Pfam" id="PF02210">
    <property type="entry name" value="Laminin_G_2"/>
    <property type="match status" value="1"/>
</dbReference>
<dbReference type="InterPro" id="IPR050372">
    <property type="entry name" value="Neurexin-related_CASP"/>
</dbReference>
<evidence type="ECO:0000313" key="4">
    <source>
        <dbReference type="Proteomes" id="UP000230423"/>
    </source>
</evidence>
<name>A0A2G9TN94_TELCI</name>
<protein>
    <recommendedName>
        <fullName evidence="2">Laminin G domain-containing protein</fullName>
    </recommendedName>
</protein>
<dbReference type="SUPFAM" id="SSF49899">
    <property type="entry name" value="Concanavalin A-like lectins/glucanases"/>
    <property type="match status" value="1"/>
</dbReference>
<dbReference type="CDD" id="cd00110">
    <property type="entry name" value="LamG"/>
    <property type="match status" value="1"/>
</dbReference>
<keyword evidence="4" id="KW-1185">Reference proteome</keyword>
<dbReference type="EMBL" id="KZ357911">
    <property type="protein sequence ID" value="PIO59407.1"/>
    <property type="molecule type" value="Genomic_DNA"/>
</dbReference>
<evidence type="ECO:0000313" key="3">
    <source>
        <dbReference type="EMBL" id="PIO59407.1"/>
    </source>
</evidence>
<evidence type="ECO:0000256" key="1">
    <source>
        <dbReference type="PROSITE-ProRule" id="PRU00122"/>
    </source>
</evidence>
<dbReference type="AlphaFoldDB" id="A0A2G9TN94"/>
<proteinExistence type="predicted"/>